<dbReference type="InterPro" id="IPR027417">
    <property type="entry name" value="P-loop_NTPase"/>
</dbReference>
<name>A0A915YDQ3_9BACT</name>
<accession>A0A915YDQ3</accession>
<evidence type="ECO:0000313" key="1">
    <source>
        <dbReference type="EMBL" id="BDS11148.1"/>
    </source>
</evidence>
<gene>
    <name evidence="1" type="ORF">AsAng_0018590</name>
</gene>
<dbReference type="Gene3D" id="3.40.50.300">
    <property type="entry name" value="P-loop containing nucleotide triphosphate hydrolases"/>
    <property type="match status" value="1"/>
</dbReference>
<dbReference type="KEGG" id="aup:AsAng_0018590"/>
<reference evidence="1" key="1">
    <citation type="submission" date="2022-09" db="EMBL/GenBank/DDBJ databases">
        <title>Aureispira anguillicida sp. nov., isolated from Leptocephalus of Japanese eel Anguilla japonica.</title>
        <authorList>
            <person name="Yuasa K."/>
            <person name="Mekata T."/>
            <person name="Ikunari K."/>
        </authorList>
    </citation>
    <scope>NUCLEOTIDE SEQUENCE</scope>
    <source>
        <strain evidence="1">EL160426</strain>
    </source>
</reference>
<evidence type="ECO:0008006" key="3">
    <source>
        <dbReference type="Google" id="ProtNLM"/>
    </source>
</evidence>
<dbReference type="EMBL" id="AP026867">
    <property type="protein sequence ID" value="BDS11148.1"/>
    <property type="molecule type" value="Genomic_DNA"/>
</dbReference>
<dbReference type="SUPFAM" id="SSF52540">
    <property type="entry name" value="P-loop containing nucleoside triphosphate hydrolases"/>
    <property type="match status" value="1"/>
</dbReference>
<protein>
    <recommendedName>
        <fullName evidence="3">Uridine kinase</fullName>
    </recommendedName>
</protein>
<proteinExistence type="predicted"/>
<sequence>MFFVKKLKNQQSIKKDKPYYLKAVHDLETDEYLDLPPTFISDTAILITDGAYLFKPIYKPHWDLKIYLKADFETARARGVDRDQFALGGKEQAEEKFIKRYHAASKLYQEACSPEQVADLLIDATNFNCYEILK</sequence>
<organism evidence="1 2">
    <name type="scientific">Aureispira anguillae</name>
    <dbReference type="NCBI Taxonomy" id="2864201"/>
    <lineage>
        <taxon>Bacteria</taxon>
        <taxon>Pseudomonadati</taxon>
        <taxon>Bacteroidota</taxon>
        <taxon>Saprospiria</taxon>
        <taxon>Saprospirales</taxon>
        <taxon>Saprospiraceae</taxon>
        <taxon>Aureispira</taxon>
    </lineage>
</organism>
<dbReference type="Proteomes" id="UP001060919">
    <property type="component" value="Chromosome"/>
</dbReference>
<keyword evidence="2" id="KW-1185">Reference proteome</keyword>
<evidence type="ECO:0000313" key="2">
    <source>
        <dbReference type="Proteomes" id="UP001060919"/>
    </source>
</evidence>
<dbReference type="AlphaFoldDB" id="A0A915YDQ3"/>